<dbReference type="Proteomes" id="UP000068832">
    <property type="component" value="Chromosome"/>
</dbReference>
<protein>
    <submittedName>
        <fullName evidence="2">Xanthine and CO dehydrogenase maturation factor XdhC/CoxF family-like protein</fullName>
    </submittedName>
    <submittedName>
        <fullName evidence="3">Xanthine dehydrogenase</fullName>
    </submittedName>
</protein>
<dbReference type="OMA" id="KHVYDTW"/>
<dbReference type="AlphaFoldDB" id="A0A088E519"/>
<evidence type="ECO:0000313" key="8">
    <source>
        <dbReference type="Proteomes" id="UP000029084"/>
    </source>
</evidence>
<dbReference type="RefSeq" id="WP_012021332.1">
    <property type="nucleotide sequence ID" value="NZ_CP008822.1"/>
</dbReference>
<evidence type="ECO:0000313" key="2">
    <source>
        <dbReference type="EMBL" id="AIM27529.1"/>
    </source>
</evidence>
<dbReference type="EMBL" id="CP008822">
    <property type="protein sequence ID" value="AIM27529.1"/>
    <property type="molecule type" value="Genomic_DNA"/>
</dbReference>
<proteinExistence type="predicted"/>
<dbReference type="EMBL" id="CP012172">
    <property type="protein sequence ID" value="AKV75348.1"/>
    <property type="molecule type" value="Genomic_DNA"/>
</dbReference>
<evidence type="ECO:0000313" key="9">
    <source>
        <dbReference type="Proteomes" id="UP000056255"/>
    </source>
</evidence>
<reference evidence="10 11" key="2">
    <citation type="journal article" date="2015" name="Genome Announc.">
        <title>Complete Genome Sequences of Evolved Arsenate-Resistant Metallosphaera sedula Strains.</title>
        <authorList>
            <person name="Ai C."/>
            <person name="McCarthy S."/>
            <person name="Schackwitz W."/>
            <person name="Martin J."/>
            <person name="Lipzen A."/>
            <person name="Blum P."/>
        </authorList>
    </citation>
    <scope>NUCLEOTIDE SEQUENCE [LARGE SCALE GENOMIC DNA]</scope>
    <source>
        <strain evidence="5 11">ARS120-1</strain>
        <strain evidence="6 10">ARS120-2</strain>
        <strain evidence="3 13">ARS50-1</strain>
        <strain evidence="4 12">ARS50-2</strain>
    </source>
</reference>
<evidence type="ECO:0000313" key="13">
    <source>
        <dbReference type="Proteomes" id="UP000068832"/>
    </source>
</evidence>
<evidence type="ECO:0000313" key="3">
    <source>
        <dbReference type="EMBL" id="AKV75348.1"/>
    </source>
</evidence>
<dbReference type="InterPro" id="IPR027051">
    <property type="entry name" value="XdhC_Rossmann_dom"/>
</dbReference>
<dbReference type="PATRIC" id="fig|43687.5.peg.1508"/>
<dbReference type="Proteomes" id="UP000029084">
    <property type="component" value="Chromosome"/>
</dbReference>
<evidence type="ECO:0000313" key="7">
    <source>
        <dbReference type="EMBL" id="AKV84330.1"/>
    </source>
</evidence>
<dbReference type="Proteomes" id="UP000062475">
    <property type="component" value="Chromosome"/>
</dbReference>
<feature type="domain" description="XdhC Rossmann" evidence="1">
    <location>
        <begin position="39"/>
        <end position="166"/>
    </location>
</feature>
<dbReference type="Proteomes" id="UP000056255">
    <property type="component" value="Chromosome"/>
</dbReference>
<organism evidence="2 8">
    <name type="scientific">Metallosphaera sedula</name>
    <dbReference type="NCBI Taxonomy" id="43687"/>
    <lineage>
        <taxon>Archaea</taxon>
        <taxon>Thermoproteota</taxon>
        <taxon>Thermoprotei</taxon>
        <taxon>Sulfolobales</taxon>
        <taxon>Sulfolobaceae</taxon>
        <taxon>Metallosphaera</taxon>
    </lineage>
</organism>
<evidence type="ECO:0000313" key="5">
    <source>
        <dbReference type="EMBL" id="AKV79836.1"/>
    </source>
</evidence>
<gene>
    <name evidence="2" type="ORF">HA72_1387</name>
    <name evidence="3" type="ORF">MsedA_1405</name>
    <name evidence="4" type="ORF">MsedB_1407</name>
    <name evidence="5" type="ORF">MsedC_1405</name>
    <name evidence="6" type="ORF">MsedD_1406</name>
    <name evidence="7" type="ORF">MsedE_1411</name>
</gene>
<sequence length="191" mass="20913">MDVLIFSSSREAEMEEPVFCDRDTVKVDESKCKGKSLGVAPTVSRMLKMLGYKVVIVDPFAEDGDYEADQVIRGNTFQIPDELVKDKYVLVATKHVYDTWALMKAILGGAKEVAAVMSVRRAKVILKRLLQAGIPKEKLLSLRIPAGLDLNGDQENEIALSIVAEIVAVSRGGTGIPLRDKKGLAKVVEEL</sequence>
<dbReference type="Proteomes" id="UP000061362">
    <property type="component" value="Chromosome"/>
</dbReference>
<dbReference type="EMBL" id="CP012176">
    <property type="protein sequence ID" value="AKV84330.1"/>
    <property type="molecule type" value="Genomic_DNA"/>
</dbReference>
<evidence type="ECO:0000313" key="4">
    <source>
        <dbReference type="EMBL" id="AKV77591.1"/>
    </source>
</evidence>
<dbReference type="Proteomes" id="UP000062398">
    <property type="component" value="Chromosome"/>
</dbReference>
<dbReference type="PANTHER" id="PTHR30388:SF6">
    <property type="entry name" value="XANTHINE DEHYDROGENASE SUBUNIT A-RELATED"/>
    <property type="match status" value="1"/>
</dbReference>
<dbReference type="EMBL" id="CP012175">
    <property type="protein sequence ID" value="AKV82081.1"/>
    <property type="molecule type" value="Genomic_DNA"/>
</dbReference>
<name>A0A088E519_9CREN</name>
<reference evidence="2 8" key="1">
    <citation type="journal article" date="2014" name="J. Bacteriol.">
        <title>Role of an Archaeal PitA Transporter in the Copper and Arsenic Resistance of Metallosphaera sedula, an Extreme Thermoacidophile.</title>
        <authorList>
            <person name="McCarthy S."/>
            <person name="Ai C."/>
            <person name="Wheaton G."/>
            <person name="Tevatia R."/>
            <person name="Eckrich V."/>
            <person name="Kelly R."/>
            <person name="Blum P."/>
        </authorList>
    </citation>
    <scope>NUCLEOTIDE SEQUENCE [LARGE SCALE GENOMIC DNA]</scope>
    <source>
        <strain evidence="2 8">CuR1</strain>
    </source>
</reference>
<dbReference type="OrthoDB" id="33067at2157"/>
<reference evidence="7 9" key="3">
    <citation type="submission" date="2015-07" db="EMBL/GenBank/DDBJ databases">
        <title>Physiological, transcriptional responses and genome re-sequencing of acid resistant extremely thermoacidophilic Metallosphaera sedula SARC-M1.</title>
        <authorList>
            <person name="Ai C."/>
            <person name="McCarthy S."/>
            <person name="Eckrich V."/>
            <person name="Rudrappa D."/>
            <person name="Qiu G."/>
            <person name="Blum P."/>
        </authorList>
    </citation>
    <scope>NUCLEOTIDE SEQUENCE [LARGE SCALE GENOMIC DNA]</scope>
    <source>
        <strain evidence="7 9">SARC-M1</strain>
    </source>
</reference>
<dbReference type="EMBL" id="CP012173">
    <property type="protein sequence ID" value="AKV77591.1"/>
    <property type="molecule type" value="Genomic_DNA"/>
</dbReference>
<dbReference type="PANTHER" id="PTHR30388">
    <property type="entry name" value="ALDEHYDE OXIDOREDUCTASE MOLYBDENUM COFACTOR ASSEMBLY PROTEIN"/>
    <property type="match status" value="1"/>
</dbReference>
<evidence type="ECO:0000313" key="6">
    <source>
        <dbReference type="EMBL" id="AKV82081.1"/>
    </source>
</evidence>
<evidence type="ECO:0000313" key="12">
    <source>
        <dbReference type="Proteomes" id="UP000062475"/>
    </source>
</evidence>
<evidence type="ECO:0000313" key="11">
    <source>
        <dbReference type="Proteomes" id="UP000062398"/>
    </source>
</evidence>
<evidence type="ECO:0000259" key="1">
    <source>
        <dbReference type="Pfam" id="PF13478"/>
    </source>
</evidence>
<dbReference type="GeneID" id="91755887"/>
<dbReference type="Gene3D" id="3.40.50.720">
    <property type="entry name" value="NAD(P)-binding Rossmann-like Domain"/>
    <property type="match status" value="1"/>
</dbReference>
<evidence type="ECO:0000313" key="10">
    <source>
        <dbReference type="Proteomes" id="UP000061362"/>
    </source>
</evidence>
<dbReference type="InterPro" id="IPR052698">
    <property type="entry name" value="MoCofactor_Util/Proc"/>
</dbReference>
<dbReference type="Pfam" id="PF13478">
    <property type="entry name" value="XdhC_C"/>
    <property type="match status" value="1"/>
</dbReference>
<accession>A0A088E519</accession>
<dbReference type="EMBL" id="CP012174">
    <property type="protein sequence ID" value="AKV79836.1"/>
    <property type="molecule type" value="Genomic_DNA"/>
</dbReference>